<proteinExistence type="predicted"/>
<evidence type="ECO:0000313" key="2">
    <source>
        <dbReference type="Proteomes" id="UP000294588"/>
    </source>
</evidence>
<dbReference type="Proteomes" id="UP000294588">
    <property type="component" value="Unassembled WGS sequence"/>
</dbReference>
<accession>A0AC61QKW1</accession>
<protein>
    <submittedName>
        <fullName evidence="1">Fumarate hydratase</fullName>
        <ecNumber evidence="1">4.2.1.2</ecNumber>
    </submittedName>
</protein>
<dbReference type="EC" id="4.2.1.2" evidence="1"/>
<keyword evidence="2" id="KW-1185">Reference proteome</keyword>
<organism evidence="1 2">
    <name type="scientific">Candidatus Syntrophosphaera thermopropionivorans</name>
    <dbReference type="NCBI Taxonomy" id="2593015"/>
    <lineage>
        <taxon>Bacteria</taxon>
        <taxon>Pseudomonadati</taxon>
        <taxon>Candidatus Cloacimonadota</taxon>
        <taxon>Candidatus Cloacimonadia</taxon>
        <taxon>Candidatus Cloacimonadales</taxon>
        <taxon>Candidatus Cloacimonadaceae</taxon>
        <taxon>Candidatus Syntrophosphaera</taxon>
    </lineage>
</organism>
<keyword evidence="1" id="KW-0456">Lyase</keyword>
<dbReference type="EMBL" id="SMOG01000001">
    <property type="protein sequence ID" value="TDF74545.1"/>
    <property type="molecule type" value="Genomic_DNA"/>
</dbReference>
<comment type="caution">
    <text evidence="1">The sequence shown here is derived from an EMBL/GenBank/DDBJ whole genome shotgun (WGS) entry which is preliminary data.</text>
</comment>
<gene>
    <name evidence="1" type="ORF">E0946_00205</name>
</gene>
<name>A0AC61QKW1_9BACT</name>
<evidence type="ECO:0000313" key="1">
    <source>
        <dbReference type="EMBL" id="TDF74545.1"/>
    </source>
</evidence>
<reference evidence="1" key="1">
    <citation type="submission" date="2019-03" db="EMBL/GenBank/DDBJ databases">
        <title>Candidatus Syntrophosphaera thermopropionivorans: a novel player in syntrophic propionate oxidation during anaerobic digestion.</title>
        <authorList>
            <person name="Dyksma S."/>
        </authorList>
    </citation>
    <scope>NUCLEOTIDE SEQUENCE</scope>
    <source>
        <strain evidence="1">W5</strain>
    </source>
</reference>
<sequence length="289" mass="31707">MESVRTIPQKQIYKAIIEAIGQIYCQSTPETKSLLNQALAIEEDDVAKDMLQAMLLNEELAAKEQLPICQDTGIVIVFADIGTETKIENGTLYSIVSEAVNDAWGKYYLRDSIAEEPLRYFSNPQKKSKYYSQPVILHLSEILGNKLELHISLKGGGAENCSTLKMFNPTATLTEIEDFIIDTVVSAGGKPCPPVFVGIGIGGDFEQCAILAKRALMIPLPDSEKKPEYLQMEKRILNKINQKGKGVQGFGGKTTALKVNILSQPCHIASLPIAVNIDCHAHRCISISV</sequence>